<comment type="caution">
    <text evidence="9">The sequence shown here is derived from an EMBL/GenBank/DDBJ whole genome shotgun (WGS) entry which is preliminary data.</text>
</comment>
<dbReference type="Proteomes" id="UP000650833">
    <property type="component" value="Unassembled WGS sequence"/>
</dbReference>
<feature type="compositionally biased region" description="Acidic residues" evidence="5">
    <location>
        <begin position="226"/>
        <end position="236"/>
    </location>
</feature>
<gene>
    <name evidence="9" type="ORF">INT46_007940</name>
</gene>
<feature type="transmembrane region" description="Helical" evidence="6">
    <location>
        <begin position="991"/>
        <end position="1014"/>
    </location>
</feature>
<feature type="region of interest" description="Disordered" evidence="5">
    <location>
        <begin position="570"/>
        <end position="589"/>
    </location>
</feature>
<dbReference type="InterPro" id="IPR049453">
    <property type="entry name" value="Memb_transporter_dom"/>
</dbReference>
<evidence type="ECO:0000259" key="7">
    <source>
        <dbReference type="Pfam" id="PF10334"/>
    </source>
</evidence>
<feature type="transmembrane region" description="Helical" evidence="6">
    <location>
        <begin position="361"/>
        <end position="382"/>
    </location>
</feature>
<evidence type="ECO:0000256" key="6">
    <source>
        <dbReference type="SAM" id="Phobius"/>
    </source>
</evidence>
<feature type="compositionally biased region" description="Polar residues" evidence="5">
    <location>
        <begin position="29"/>
        <end position="43"/>
    </location>
</feature>
<accession>A0A8H7QQS8</accession>
<evidence type="ECO:0000256" key="1">
    <source>
        <dbReference type="ARBA" id="ARBA00004141"/>
    </source>
</evidence>
<feature type="region of interest" description="Disordered" evidence="5">
    <location>
        <begin position="807"/>
        <end position="827"/>
    </location>
</feature>
<feature type="transmembrane region" description="Helical" evidence="6">
    <location>
        <begin position="277"/>
        <end position="294"/>
    </location>
</feature>
<evidence type="ECO:0008006" key="11">
    <source>
        <dbReference type="Google" id="ProtNLM"/>
    </source>
</evidence>
<keyword evidence="10" id="KW-1185">Reference proteome</keyword>
<feature type="transmembrane region" description="Helical" evidence="6">
    <location>
        <begin position="329"/>
        <end position="349"/>
    </location>
</feature>
<feature type="transmembrane region" description="Helical" evidence="6">
    <location>
        <begin position="426"/>
        <end position="444"/>
    </location>
</feature>
<dbReference type="PANTHER" id="PTHR47804:SF1">
    <property type="entry name" value="DUF2421 DOMAIN-CONTAINING PROTEIN"/>
    <property type="match status" value="1"/>
</dbReference>
<comment type="subcellular location">
    <subcellularLocation>
        <location evidence="1">Membrane</location>
        <topology evidence="1">Multi-pass membrane protein</topology>
    </subcellularLocation>
</comment>
<keyword evidence="4 6" id="KW-0472">Membrane</keyword>
<feature type="region of interest" description="Disordered" evidence="5">
    <location>
        <begin position="1"/>
        <end position="43"/>
    </location>
</feature>
<dbReference type="PANTHER" id="PTHR47804">
    <property type="entry name" value="60S RIBOSOMAL PROTEIN L19"/>
    <property type="match status" value="1"/>
</dbReference>
<keyword evidence="2 6" id="KW-0812">Transmembrane</keyword>
<dbReference type="InterPro" id="IPR052430">
    <property type="entry name" value="IVT-Associated"/>
</dbReference>
<dbReference type="Pfam" id="PF10334">
    <property type="entry name" value="BRE4"/>
    <property type="match status" value="1"/>
</dbReference>
<organism evidence="9 10">
    <name type="scientific">Mucor plumbeus</name>
    <dbReference type="NCBI Taxonomy" id="97098"/>
    <lineage>
        <taxon>Eukaryota</taxon>
        <taxon>Fungi</taxon>
        <taxon>Fungi incertae sedis</taxon>
        <taxon>Mucoromycota</taxon>
        <taxon>Mucoromycotina</taxon>
        <taxon>Mucoromycetes</taxon>
        <taxon>Mucorales</taxon>
        <taxon>Mucorineae</taxon>
        <taxon>Mucoraceae</taxon>
        <taxon>Mucor</taxon>
    </lineage>
</organism>
<feature type="region of interest" description="Disordered" evidence="5">
    <location>
        <begin position="60"/>
        <end position="79"/>
    </location>
</feature>
<sequence length="1288" mass="146558">MFKNNEMLHLLESSEEDDSDSSFHKRQSKSTATPPSGISNLFNNYRDELKPLNAFIATTKPPPILHNQQQTSDQDISSSSYRSSAYFTASLPNSEFIEDNWNNDNQIEEQTAVGIATKSPSSPHYLSRTMSSSNYFDNQSDYEVILDDGTRQKRTISLSTVQLYPSHHSNNDQIKNSNNEYLSILGKWITKKSGNNNRNISTSKRLATSADNSTKSNIPLSLSSSSDDDGDDDQGDDSNKKRRKCKQLFNTSSLKRYTRHWSKIQNQYLTLSHKQKMVLKCSFAYMIGSLFTFVPQLNALCGTHIASHMAATVTVFFNPAKTVGGMVEAAGFGWLYTIAALTLSLASMYTTDYFLENDMELVAYCVSLGVWLAGSTFAISYLKAKLNTPSVMTASGLAFIILFTVIVREGSGNEAEFDLDIITETFAIVAIGTIISVATCVLIWPMTATKKLRTNIDSSLSSTRILLKLLTKTFLLDADLPEFTANKTLETALKTHRASFTALKPALKDANLEFYNLEMQYHARGYKTIVKSIERLAQHIGGLKSSCGLQVEVMQQTTLTTPITKVPGYGSINDNNKKPTIETSTSSNKEMFNLKAGPQRKKMESELKKQRQKRDQSTTIATSPPYDYFSMASDEENTLKTRQNKKEGALVQFICTVRSPMKSLAYTCKQTIVHLQARFTKKTTQTTPSFRLMRQNLASAIELFETSQHKALMLFYKRKFKKQQPQNLKSDELHSLFLKQKQNAADDVFLVYFFVFCLLEFAKELMTLVESVQYVFEDMEESDQSERIFPWIKYLFKRNSDYYTSASDEEEDKPTDASFTPNNHNTLNTLHTPAPDTKVRKLLLKLWSFFSEFRTYRVKFAVKSMLTAEIISILAFIPATRPSFTEFKLEWTLITVMAVMTPTVGGTNLGAILRVIATILGCVLAAIIYTIFQDNSFMLWLCTWLISIPSFWLILHHKHGRFGLFTLLAYNLIVLYKFNHRLDDSVDVFELTWMRCLAVSVGVIFGLFVTAYVWPYEARREVRKGLSDLLLRLSWLYKQLVSVYSEDDLSEVATTTATTTTTMSKHIGRYNGWNKLLLSRKNKTRAAELQKIELSIQVSIFDLQGLLIHAPNEPRLKGPFPVKTYSAMLACCQSILDKLLSLRIVILKDVWAVHVRRNFLMPASQEFLEMAGNVFLYFYLLASALQLKTPLPPYLPPAEKTRQLLMQKLQQLPLVMEMSIQEHELTEEKKDECYMVYYAYVILMENIIRELELLGNHMKDLFGSLVPEDQWMRCFGQNADLEQNRITL</sequence>
<evidence type="ECO:0000256" key="2">
    <source>
        <dbReference type="ARBA" id="ARBA00022692"/>
    </source>
</evidence>
<feature type="region of interest" description="Disordered" evidence="5">
    <location>
        <begin position="196"/>
        <end position="242"/>
    </location>
</feature>
<feature type="transmembrane region" description="Helical" evidence="6">
    <location>
        <begin position="937"/>
        <end position="955"/>
    </location>
</feature>
<dbReference type="EMBL" id="JAEPRC010000470">
    <property type="protein sequence ID" value="KAG2196570.1"/>
    <property type="molecule type" value="Genomic_DNA"/>
</dbReference>
<dbReference type="OrthoDB" id="68611at2759"/>
<proteinExistence type="predicted"/>
<feature type="transmembrane region" description="Helical" evidence="6">
    <location>
        <begin position="389"/>
        <end position="406"/>
    </location>
</feature>
<name>A0A8H7QQS8_9FUNG</name>
<feature type="transmembrane region" description="Helical" evidence="6">
    <location>
        <begin position="962"/>
        <end position="979"/>
    </location>
</feature>
<feature type="domain" description="Integral membrane bound transporter" evidence="8">
    <location>
        <begin position="888"/>
        <end position="1009"/>
    </location>
</feature>
<feature type="compositionally biased region" description="Polar residues" evidence="5">
    <location>
        <begin position="196"/>
        <end position="219"/>
    </location>
</feature>
<evidence type="ECO:0000256" key="3">
    <source>
        <dbReference type="ARBA" id="ARBA00022989"/>
    </source>
</evidence>
<dbReference type="Pfam" id="PF13515">
    <property type="entry name" value="FUSC_2"/>
    <property type="match status" value="1"/>
</dbReference>
<feature type="transmembrane region" description="Helical" evidence="6">
    <location>
        <begin position="912"/>
        <end position="931"/>
    </location>
</feature>
<feature type="compositionally biased region" description="Basic and acidic residues" evidence="5">
    <location>
        <begin position="601"/>
        <end position="616"/>
    </location>
</feature>
<evidence type="ECO:0000313" key="10">
    <source>
        <dbReference type="Proteomes" id="UP000650833"/>
    </source>
</evidence>
<evidence type="ECO:0000256" key="4">
    <source>
        <dbReference type="ARBA" id="ARBA00023136"/>
    </source>
</evidence>
<feature type="region of interest" description="Disordered" evidence="5">
    <location>
        <begin position="595"/>
        <end position="627"/>
    </location>
</feature>
<evidence type="ECO:0000313" key="9">
    <source>
        <dbReference type="EMBL" id="KAG2196570.1"/>
    </source>
</evidence>
<evidence type="ECO:0000259" key="8">
    <source>
        <dbReference type="Pfam" id="PF13515"/>
    </source>
</evidence>
<keyword evidence="3 6" id="KW-1133">Transmembrane helix</keyword>
<evidence type="ECO:0000256" key="5">
    <source>
        <dbReference type="SAM" id="MobiDB-lite"/>
    </source>
</evidence>
<dbReference type="InterPro" id="IPR018820">
    <property type="entry name" value="BRE4-related_DUF2421"/>
</dbReference>
<reference evidence="9" key="1">
    <citation type="submission" date="2020-12" db="EMBL/GenBank/DDBJ databases">
        <title>Metabolic potential, ecology and presence of endohyphal bacteria is reflected in genomic diversity of Mucoromycotina.</title>
        <authorList>
            <person name="Muszewska A."/>
            <person name="Okrasinska A."/>
            <person name="Steczkiewicz K."/>
            <person name="Drgas O."/>
            <person name="Orlowska M."/>
            <person name="Perlinska-Lenart U."/>
            <person name="Aleksandrzak-Piekarczyk T."/>
            <person name="Szatraj K."/>
            <person name="Zielenkiewicz U."/>
            <person name="Pilsyk S."/>
            <person name="Malc E."/>
            <person name="Mieczkowski P."/>
            <person name="Kruszewska J.S."/>
            <person name="Biernat P."/>
            <person name="Pawlowska J."/>
        </authorList>
    </citation>
    <scope>NUCLEOTIDE SEQUENCE</scope>
    <source>
        <strain evidence="9">CBS 226.32</strain>
    </source>
</reference>
<feature type="compositionally biased region" description="Low complexity" evidence="5">
    <location>
        <begin position="68"/>
        <end position="79"/>
    </location>
</feature>
<dbReference type="GO" id="GO:0016020">
    <property type="term" value="C:membrane"/>
    <property type="evidence" value="ECO:0007669"/>
    <property type="project" value="UniProtKB-SubCell"/>
</dbReference>
<protein>
    <recommendedName>
        <fullName evidence="11">DUF2421 domain-containing protein</fullName>
    </recommendedName>
</protein>
<feature type="domain" description="DUF2421" evidence="7">
    <location>
        <begin position="1015"/>
        <end position="1251"/>
    </location>
</feature>